<evidence type="ECO:0000313" key="2">
    <source>
        <dbReference type="Proteomes" id="UP000784294"/>
    </source>
</evidence>
<name>A0A448WZF6_9PLAT</name>
<organism evidence="1 2">
    <name type="scientific">Protopolystoma xenopodis</name>
    <dbReference type="NCBI Taxonomy" id="117903"/>
    <lineage>
        <taxon>Eukaryota</taxon>
        <taxon>Metazoa</taxon>
        <taxon>Spiralia</taxon>
        <taxon>Lophotrochozoa</taxon>
        <taxon>Platyhelminthes</taxon>
        <taxon>Monogenea</taxon>
        <taxon>Polyopisthocotylea</taxon>
        <taxon>Polystomatidea</taxon>
        <taxon>Polystomatidae</taxon>
        <taxon>Protopolystoma</taxon>
    </lineage>
</organism>
<dbReference type="Proteomes" id="UP000784294">
    <property type="component" value="Unassembled WGS sequence"/>
</dbReference>
<sequence>MVCKYESFSCFHQNRGRLFREQHQQECFNNANRQLVKRNPPSSSAGIDLGNSSRTLLLEMKGWLQMARSALSVASAPWPSDTNSCRCRELHEFVTQFRVRWLLFMKRCRLGTQSCPVFVHKVCCGRGHSKLKQRGRRVVAMAAGLIFMRSPRGPKSRGLASINERYLTQQPTTSRLGDRVVAK</sequence>
<gene>
    <name evidence="1" type="ORF">PXEA_LOCUS17447</name>
</gene>
<keyword evidence="2" id="KW-1185">Reference proteome</keyword>
<dbReference type="AlphaFoldDB" id="A0A448WZF6"/>
<protein>
    <submittedName>
        <fullName evidence="1">Uncharacterized protein</fullName>
    </submittedName>
</protein>
<dbReference type="EMBL" id="CAAALY010065257">
    <property type="protein sequence ID" value="VEL24007.1"/>
    <property type="molecule type" value="Genomic_DNA"/>
</dbReference>
<reference evidence="1" key="1">
    <citation type="submission" date="2018-11" db="EMBL/GenBank/DDBJ databases">
        <authorList>
            <consortium name="Pathogen Informatics"/>
        </authorList>
    </citation>
    <scope>NUCLEOTIDE SEQUENCE</scope>
</reference>
<proteinExistence type="predicted"/>
<evidence type="ECO:0000313" key="1">
    <source>
        <dbReference type="EMBL" id="VEL24007.1"/>
    </source>
</evidence>
<comment type="caution">
    <text evidence="1">The sequence shown here is derived from an EMBL/GenBank/DDBJ whole genome shotgun (WGS) entry which is preliminary data.</text>
</comment>
<accession>A0A448WZF6</accession>